<feature type="coiled-coil region" evidence="1">
    <location>
        <begin position="111"/>
        <end position="388"/>
    </location>
</feature>
<keyword evidence="4" id="KW-1185">Reference proteome</keyword>
<feature type="compositionally biased region" description="Basic residues" evidence="2">
    <location>
        <begin position="690"/>
        <end position="706"/>
    </location>
</feature>
<gene>
    <name evidence="3" type="ORF">O3M35_000513</name>
</gene>
<proteinExistence type="predicted"/>
<feature type="coiled-coil region" evidence="1">
    <location>
        <begin position="452"/>
        <end position="533"/>
    </location>
</feature>
<sequence length="721" mass="84069">MQDIIKKQLENIQELQMKCEEINIFLKQMPQNQQIATERYEETLEAATNVQMKQCEINQTLENAFEQYDCAYQLIESVRENFEGEKKVGKQRMLVYQEDIAEMNKIGETTLLKLQTRIDAKKLLYERAKNNLNKFNCDEEIKTLANLENQIKDLKQKKDELNGTLLKLQEEIKKGLENRDLLQELFAEQKNKALKSIEELNESTKKEEESLLESELQIEKLKRIKEELLENINKIRKETASEENNIASLKQDIQNKDTLIEELTEQLSKLKMELSDGRTESELEEELKMKQESVMKLVHDVQQLEEKLLSEEELQDNLQIKYNTSIENQLNKEQELNNVINFRKQLEQKINSVRAEIDSVNLTIQDNVRSFEEKQKELLNKINQLTIEDNEELSKITKLENDIKIRKEMTEKIKFEVPMKKSELLEKSKKIDEMEQEDREKEQHILEEIDKYTRLSAEIRDKTTELENHIEQVKNIKSEISKWREATELCKEQLKEKCEEITNIYNKKIDAKLKEFENLKKTLSIDEDKYNDEKSKIDFQYYSLKNKHRGIVNRHNYLASIISRCKGEWVITNSYLDWATRKASLLLPKQKAENQEVIEEADGTVVEGKSQTATAKQLVGNDESGPSDQSGSLDIPFEGITSPDAVTSTSAVNTKATSKSSQSAGEATGRRKKELFFHTDNILPTPVKRYPGRKRKSEPKTLRKTSNKKTILDIVIESDSS</sequence>
<keyword evidence="1" id="KW-0175">Coiled coil</keyword>
<evidence type="ECO:0000256" key="1">
    <source>
        <dbReference type="SAM" id="Coils"/>
    </source>
</evidence>
<organism evidence="3 4">
    <name type="scientific">Rhynocoris fuscipes</name>
    <dbReference type="NCBI Taxonomy" id="488301"/>
    <lineage>
        <taxon>Eukaryota</taxon>
        <taxon>Metazoa</taxon>
        <taxon>Ecdysozoa</taxon>
        <taxon>Arthropoda</taxon>
        <taxon>Hexapoda</taxon>
        <taxon>Insecta</taxon>
        <taxon>Pterygota</taxon>
        <taxon>Neoptera</taxon>
        <taxon>Paraneoptera</taxon>
        <taxon>Hemiptera</taxon>
        <taxon>Heteroptera</taxon>
        <taxon>Panheteroptera</taxon>
        <taxon>Cimicomorpha</taxon>
        <taxon>Reduviidae</taxon>
        <taxon>Harpactorinae</taxon>
        <taxon>Harpactorini</taxon>
        <taxon>Rhynocoris</taxon>
    </lineage>
</organism>
<evidence type="ECO:0000313" key="4">
    <source>
        <dbReference type="Proteomes" id="UP001461498"/>
    </source>
</evidence>
<comment type="caution">
    <text evidence="3">The sequence shown here is derived from an EMBL/GenBank/DDBJ whole genome shotgun (WGS) entry which is preliminary data.</text>
</comment>
<accession>A0AAW1DMX8</accession>
<protein>
    <submittedName>
        <fullName evidence="3">Uncharacterized protein</fullName>
    </submittedName>
</protein>
<feature type="region of interest" description="Disordered" evidence="2">
    <location>
        <begin position="617"/>
        <end position="706"/>
    </location>
</feature>
<dbReference type="AlphaFoldDB" id="A0AAW1DMX8"/>
<dbReference type="Proteomes" id="UP001461498">
    <property type="component" value="Unassembled WGS sequence"/>
</dbReference>
<dbReference type="EMBL" id="JAPXFL010000001">
    <property type="protein sequence ID" value="KAK9511957.1"/>
    <property type="molecule type" value="Genomic_DNA"/>
</dbReference>
<evidence type="ECO:0000313" key="3">
    <source>
        <dbReference type="EMBL" id="KAK9511957.1"/>
    </source>
</evidence>
<feature type="compositionally biased region" description="Polar residues" evidence="2">
    <location>
        <begin position="644"/>
        <end position="665"/>
    </location>
</feature>
<reference evidence="3 4" key="1">
    <citation type="submission" date="2022-12" db="EMBL/GenBank/DDBJ databases">
        <title>Chromosome-level genome assembly of true bugs.</title>
        <authorList>
            <person name="Ma L."/>
            <person name="Li H."/>
        </authorList>
    </citation>
    <scope>NUCLEOTIDE SEQUENCE [LARGE SCALE GENOMIC DNA]</scope>
    <source>
        <strain evidence="3">Lab_2022b</strain>
    </source>
</reference>
<evidence type="ECO:0000256" key="2">
    <source>
        <dbReference type="SAM" id="MobiDB-lite"/>
    </source>
</evidence>
<name>A0AAW1DMX8_9HEMI</name>